<dbReference type="STRING" id="157733.AB986_14975"/>
<dbReference type="Gene3D" id="3.40.190.10">
    <property type="entry name" value="Periplasmic binding protein-like II"/>
    <property type="match status" value="2"/>
</dbReference>
<feature type="region of interest" description="Disordered" evidence="4">
    <location>
        <begin position="25"/>
        <end position="47"/>
    </location>
</feature>
<feature type="signal peptide" evidence="5">
    <location>
        <begin position="1"/>
        <end position="24"/>
    </location>
</feature>
<dbReference type="PANTHER" id="PTHR43649">
    <property type="entry name" value="ARABINOSE-BINDING PROTEIN-RELATED"/>
    <property type="match status" value="1"/>
</dbReference>
<organism evidence="6 7">
    <name type="scientific">Guptibacillus hwajinpoensis</name>
    <dbReference type="NCBI Taxonomy" id="208199"/>
    <lineage>
        <taxon>Bacteria</taxon>
        <taxon>Bacillati</taxon>
        <taxon>Bacillota</taxon>
        <taxon>Bacilli</taxon>
        <taxon>Bacillales</taxon>
        <taxon>Guptibacillaceae</taxon>
        <taxon>Guptibacillus</taxon>
    </lineage>
</organism>
<dbReference type="OrthoDB" id="9808332at2"/>
<dbReference type="PROSITE" id="PS51257">
    <property type="entry name" value="PROKAR_LIPOPROTEIN"/>
    <property type="match status" value="1"/>
</dbReference>
<proteinExistence type="inferred from homology"/>
<dbReference type="Pfam" id="PF01547">
    <property type="entry name" value="SBP_bac_1"/>
    <property type="match status" value="1"/>
</dbReference>
<comment type="similarity">
    <text evidence="1">Belongs to the bacterial solute-binding protein 1 family.</text>
</comment>
<comment type="caution">
    <text evidence="6">The sequence shown here is derived from an EMBL/GenBank/DDBJ whole genome shotgun (WGS) entry which is preliminary data.</text>
</comment>
<reference evidence="6" key="1">
    <citation type="submission" date="2015-06" db="EMBL/GenBank/DDBJ databases">
        <authorList>
            <person name="Liu B."/>
            <person name="Wang J."/>
            <person name="Zhu Y."/>
            <person name="Liu G."/>
            <person name="Chen Q."/>
            <person name="Zheng C."/>
            <person name="Che J."/>
            <person name="Ge C."/>
            <person name="Shi H."/>
            <person name="Pan Z."/>
            <person name="Liu X."/>
        </authorList>
    </citation>
    <scope>NUCLEOTIDE SEQUENCE [LARGE SCALE GENOMIC DNA]</scope>
    <source>
        <strain evidence="6">DSM 16346</strain>
    </source>
</reference>
<keyword evidence="3 5" id="KW-0732">Signal</keyword>
<keyword evidence="7" id="KW-1185">Reference proteome</keyword>
<gene>
    <name evidence="6" type="ORF">AB986_14975</name>
</gene>
<dbReference type="InterPro" id="IPR050490">
    <property type="entry name" value="Bact_solute-bd_prot1"/>
</dbReference>
<dbReference type="SUPFAM" id="SSF53850">
    <property type="entry name" value="Periplasmic binding protein-like II"/>
    <property type="match status" value="1"/>
</dbReference>
<dbReference type="InterPro" id="IPR006059">
    <property type="entry name" value="SBP"/>
</dbReference>
<dbReference type="AlphaFoldDB" id="A0A0J6CLR7"/>
<evidence type="ECO:0000256" key="3">
    <source>
        <dbReference type="ARBA" id="ARBA00022729"/>
    </source>
</evidence>
<dbReference type="CDD" id="cd14750">
    <property type="entry name" value="PBP2_TMBP"/>
    <property type="match status" value="1"/>
</dbReference>
<evidence type="ECO:0000313" key="6">
    <source>
        <dbReference type="EMBL" id="KMM37171.1"/>
    </source>
</evidence>
<dbReference type="RefSeq" id="WP_048312004.1">
    <property type="nucleotide sequence ID" value="NZ_CP119526.1"/>
</dbReference>
<name>A0A0J6CLR7_9BACL</name>
<evidence type="ECO:0000256" key="2">
    <source>
        <dbReference type="ARBA" id="ARBA00022448"/>
    </source>
</evidence>
<dbReference type="Proteomes" id="UP000035996">
    <property type="component" value="Unassembled WGS sequence"/>
</dbReference>
<dbReference type="EMBL" id="LELK01000004">
    <property type="protein sequence ID" value="KMM37171.1"/>
    <property type="molecule type" value="Genomic_DNA"/>
</dbReference>
<dbReference type="PATRIC" id="fig|157733.3.peg.1068"/>
<accession>A0A0J6CLR7</accession>
<sequence>MRILKNSKLLFIVLALILVLSACSSSNNSSSNSNTNSGDENASSGEGEKVTIVYARGKDATGATDAMIEEFEKQNPNIDVEFREMPTDTGAQHDAYVTMLNAESSEIDVFDIDVIWPAEFAQAGYVLPLDRFIQKDSINMDDYNQGPVSAATFNGKQWAMPKFIDAGMLFYRTDLVSEAPKTWDDLMTQASELKGQDGTKFGYLMQAKQYEGLVTNAVEFVASYGGAFIDENGEVVINSPEAIKGLSKLVEIANSDFVPGNINTFTEVESHTAFIEGQSPFIRNWPYQYALANDEEQSKIVGNVEVAPLPEGDAGSAAALGGWMSAINNFSEHPQEAWELLKFMTSEEGQKIDAIVGSHAPTLPALFDDQEIIDANPFFGEEGFQTALEAAVSRPVAPNYPEISEIIQIHVSKAIAGEETPEEAAAAMEKEMNEKLEK</sequence>
<evidence type="ECO:0000256" key="1">
    <source>
        <dbReference type="ARBA" id="ARBA00008520"/>
    </source>
</evidence>
<feature type="chain" id="PRO_5039079472" evidence="5">
    <location>
        <begin position="25"/>
        <end position="438"/>
    </location>
</feature>
<evidence type="ECO:0000256" key="4">
    <source>
        <dbReference type="SAM" id="MobiDB-lite"/>
    </source>
</evidence>
<protein>
    <submittedName>
        <fullName evidence="6">ABC transporter substrate-binding protein</fullName>
    </submittedName>
</protein>
<keyword evidence="2" id="KW-0813">Transport</keyword>
<dbReference type="PANTHER" id="PTHR43649:SF34">
    <property type="entry name" value="ABC TRANSPORTER PERIPLASMIC-BINDING PROTEIN YCJN-RELATED"/>
    <property type="match status" value="1"/>
</dbReference>
<evidence type="ECO:0000313" key="7">
    <source>
        <dbReference type="Proteomes" id="UP000035996"/>
    </source>
</evidence>
<feature type="compositionally biased region" description="Low complexity" evidence="4">
    <location>
        <begin position="25"/>
        <end position="37"/>
    </location>
</feature>
<evidence type="ECO:0000256" key="5">
    <source>
        <dbReference type="SAM" id="SignalP"/>
    </source>
</evidence>